<dbReference type="VEuPathDB" id="FungiDB:BTJ68_14128"/>
<dbReference type="GO" id="GO:0005758">
    <property type="term" value="C:mitochondrial intermembrane space"/>
    <property type="evidence" value="ECO:0007669"/>
    <property type="project" value="TreeGrafter"/>
</dbReference>
<dbReference type="GO" id="GO:0045041">
    <property type="term" value="P:protein import into mitochondrial intermembrane space"/>
    <property type="evidence" value="ECO:0007669"/>
    <property type="project" value="InterPro"/>
</dbReference>
<comment type="subcellular location">
    <subcellularLocation>
        <location evidence="3">Mitochondrion inner membrane</location>
        <topology evidence="3">Single-pass type II membrane protein</topology>
        <orientation evidence="3">Intermembrane side</orientation>
    </subcellularLocation>
</comment>
<comment type="cofactor">
    <cofactor evidence="1">
        <name>Zn(2+)</name>
        <dbReference type="ChEBI" id="CHEBI:29105"/>
    </cofactor>
</comment>
<evidence type="ECO:0000256" key="12">
    <source>
        <dbReference type="ARBA" id="ARBA00023002"/>
    </source>
</evidence>
<feature type="compositionally biased region" description="Basic and acidic residues" evidence="20">
    <location>
        <begin position="313"/>
        <end position="334"/>
    </location>
</feature>
<dbReference type="Gene3D" id="1.10.287.2900">
    <property type="match status" value="1"/>
</dbReference>
<dbReference type="PROSITE" id="PS51808">
    <property type="entry name" value="CHCH"/>
    <property type="match status" value="1"/>
</dbReference>
<keyword evidence="9" id="KW-0809">Transit peptide</keyword>
<keyword evidence="15 21" id="KW-0472">Membrane</keyword>
<evidence type="ECO:0000256" key="13">
    <source>
        <dbReference type="ARBA" id="ARBA00023010"/>
    </source>
</evidence>
<evidence type="ECO:0000256" key="8">
    <source>
        <dbReference type="ARBA" id="ARBA00022927"/>
    </source>
</evidence>
<keyword evidence="11 21" id="KW-1133">Transmembrane helix</keyword>
<keyword evidence="13" id="KW-0811">Translocation</keyword>
<evidence type="ECO:0000256" key="21">
    <source>
        <dbReference type="SAM" id="Phobius"/>
    </source>
</evidence>
<evidence type="ECO:0000256" key="18">
    <source>
        <dbReference type="ARBA" id="ARBA00024980"/>
    </source>
</evidence>
<organism evidence="22 23">
    <name type="scientific">Hortaea werneckii</name>
    <name type="common">Black yeast</name>
    <name type="synonym">Cladosporium werneckii</name>
    <dbReference type="NCBI Taxonomy" id="91943"/>
    <lineage>
        <taxon>Eukaryota</taxon>
        <taxon>Fungi</taxon>
        <taxon>Dikarya</taxon>
        <taxon>Ascomycota</taxon>
        <taxon>Pezizomycotina</taxon>
        <taxon>Dothideomycetes</taxon>
        <taxon>Dothideomycetidae</taxon>
        <taxon>Mycosphaerellales</taxon>
        <taxon>Teratosphaeriaceae</taxon>
        <taxon>Hortaea</taxon>
    </lineage>
</organism>
<dbReference type="GO" id="GO:0015035">
    <property type="term" value="F:protein-disulfide reductase activity"/>
    <property type="evidence" value="ECO:0007669"/>
    <property type="project" value="InterPro"/>
</dbReference>
<dbReference type="GO" id="GO:0005743">
    <property type="term" value="C:mitochondrial inner membrane"/>
    <property type="evidence" value="ECO:0007669"/>
    <property type="project" value="UniProtKB-SubCell"/>
</dbReference>
<accession>A0A3M7ID47</accession>
<keyword evidence="10" id="KW-0735">Signal-anchor</keyword>
<feature type="compositionally biased region" description="Basic and acidic residues" evidence="20">
    <location>
        <begin position="287"/>
        <end position="305"/>
    </location>
</feature>
<evidence type="ECO:0000256" key="17">
    <source>
        <dbReference type="ARBA" id="ARBA00023284"/>
    </source>
</evidence>
<evidence type="ECO:0000256" key="7">
    <source>
        <dbReference type="ARBA" id="ARBA00022792"/>
    </source>
</evidence>
<evidence type="ECO:0000256" key="9">
    <source>
        <dbReference type="ARBA" id="ARBA00022946"/>
    </source>
</evidence>
<dbReference type="EMBL" id="QWIT01000497">
    <property type="protein sequence ID" value="RMZ23273.1"/>
    <property type="molecule type" value="Genomic_DNA"/>
</dbReference>
<keyword evidence="8" id="KW-0653">Protein transport</keyword>
<evidence type="ECO:0000256" key="14">
    <source>
        <dbReference type="ARBA" id="ARBA00023128"/>
    </source>
</evidence>
<keyword evidence="12" id="KW-0560">Oxidoreductase</keyword>
<feature type="compositionally biased region" description="Polar residues" evidence="20">
    <location>
        <begin position="143"/>
        <end position="155"/>
    </location>
</feature>
<evidence type="ECO:0000256" key="2">
    <source>
        <dbReference type="ARBA" id="ARBA00001973"/>
    </source>
</evidence>
<evidence type="ECO:0000313" key="22">
    <source>
        <dbReference type="EMBL" id="RMZ23273.1"/>
    </source>
</evidence>
<keyword evidence="14" id="KW-0496">Mitochondrion</keyword>
<dbReference type="OrthoDB" id="7481291at2759"/>
<dbReference type="Proteomes" id="UP000281677">
    <property type="component" value="Unassembled WGS sequence"/>
</dbReference>
<evidence type="ECO:0000256" key="20">
    <source>
        <dbReference type="SAM" id="MobiDB-lite"/>
    </source>
</evidence>
<feature type="region of interest" description="Disordered" evidence="20">
    <location>
        <begin position="140"/>
        <end position="177"/>
    </location>
</feature>
<evidence type="ECO:0000256" key="15">
    <source>
        <dbReference type="ARBA" id="ARBA00023136"/>
    </source>
</evidence>
<comment type="function">
    <text evidence="18">Required for the import and folding of small cysteine-containing proteins (small Tim) in the mitochondrial intermembrane space (IMS). Forms a redox cycle with ERV1 that involves a disulfide relay system. Precursor proteins to be imported into the IMS are translocated in their reduced form into the mitochondria. The oxidized form of MIA40 forms a transient intermolecular disulfide bridge with the reduced precursor protein, resulting in oxidation of the precursor protein that now contains an intramolecular disulfide bond and is able to undergo folding in the IMS.</text>
</comment>
<dbReference type="AlphaFoldDB" id="A0A3M7ID47"/>
<keyword evidence="16" id="KW-1015">Disulfide bond</keyword>
<feature type="region of interest" description="Disordered" evidence="20">
    <location>
        <begin position="64"/>
        <end position="83"/>
    </location>
</feature>
<comment type="caution">
    <text evidence="22">The sequence shown here is derived from an EMBL/GenBank/DDBJ whole genome shotgun (WGS) entry which is preliminary data.</text>
</comment>
<keyword evidence="6 21" id="KW-0812">Transmembrane</keyword>
<gene>
    <name evidence="22" type="ORF">D0859_12688</name>
</gene>
<dbReference type="PANTHER" id="PTHR21622:SF0">
    <property type="entry name" value="COILED-COIL-HELIX-COILED-COIL-HELIX DOMAIN CONTAINING 4"/>
    <property type="match status" value="1"/>
</dbReference>
<evidence type="ECO:0000256" key="10">
    <source>
        <dbReference type="ARBA" id="ARBA00022968"/>
    </source>
</evidence>
<sequence length="334" mass="36609">MRIRLLQHGKSRRHRSNMDFSQLAIYYIHLFAYFRHTLPVIYNAIVAMYRPAVRAASSAAPKTLPRHAATSGRRFVSTAPPHQKSRSWKSSAVRWGLAGTLVYYYNTNNVFAEEPYMIHAPPETSRESETYPTIEAVAEQRRQQGLAQQSAQSTAAPDAGATESPEALEGEASQQGAFNEETGEINWDCPCLGGMAHGPCGEQFKAAFSCFVYSKEEPKGLDCIDHFKTMQNCFKEHPDVYGSELDPDVELPEGEDVPGEQPAPAASPEPAAVPSPSQAAASTPHGSGEKVADSESPAAEKRERAIAAAAQVKENHRELSESEEVVPKAWHDSR</sequence>
<evidence type="ECO:0000313" key="23">
    <source>
        <dbReference type="Proteomes" id="UP000281677"/>
    </source>
</evidence>
<evidence type="ECO:0000256" key="5">
    <source>
        <dbReference type="ARBA" id="ARBA00022448"/>
    </source>
</evidence>
<evidence type="ECO:0000256" key="16">
    <source>
        <dbReference type="ARBA" id="ARBA00023157"/>
    </source>
</evidence>
<feature type="compositionally biased region" description="Acidic residues" evidence="20">
    <location>
        <begin position="245"/>
        <end position="258"/>
    </location>
</feature>
<dbReference type="PANTHER" id="PTHR21622">
    <property type="entry name" value="COILED-COIL-HELIX-COILED-COIL-HELIX DOMAIN CONTAINING 4"/>
    <property type="match status" value="1"/>
</dbReference>
<keyword evidence="5" id="KW-0813">Transport</keyword>
<proteinExistence type="predicted"/>
<dbReference type="InterPro" id="IPR039289">
    <property type="entry name" value="CHCHD4"/>
</dbReference>
<evidence type="ECO:0000256" key="11">
    <source>
        <dbReference type="ARBA" id="ARBA00022989"/>
    </source>
</evidence>
<feature type="region of interest" description="Disordered" evidence="20">
    <location>
        <begin position="244"/>
        <end position="334"/>
    </location>
</feature>
<keyword evidence="17" id="KW-0676">Redox-active center</keyword>
<evidence type="ECO:0000256" key="6">
    <source>
        <dbReference type="ARBA" id="ARBA00022692"/>
    </source>
</evidence>
<feature type="compositionally biased region" description="Low complexity" evidence="20">
    <location>
        <begin position="274"/>
        <end position="284"/>
    </location>
</feature>
<evidence type="ECO:0000256" key="3">
    <source>
        <dbReference type="ARBA" id="ARBA00004164"/>
    </source>
</evidence>
<keyword evidence="7" id="KW-0999">Mitochondrion inner membrane</keyword>
<comment type="cofactor">
    <cofactor evidence="2">
        <name>Cu(2+)</name>
        <dbReference type="ChEBI" id="CHEBI:29036"/>
    </cofactor>
</comment>
<evidence type="ECO:0000256" key="19">
    <source>
        <dbReference type="ARBA" id="ARBA00033150"/>
    </source>
</evidence>
<evidence type="ECO:0000256" key="1">
    <source>
        <dbReference type="ARBA" id="ARBA00001947"/>
    </source>
</evidence>
<dbReference type="FunFam" id="1.10.287.2900:FF:000002">
    <property type="entry name" value="Mitochondrial intermembrane space import and assembly protein"/>
    <property type="match status" value="1"/>
</dbReference>
<reference evidence="22 23" key="1">
    <citation type="journal article" date="2018" name="BMC Genomics">
        <title>Genomic evidence for intraspecific hybridization in a clonal and extremely halotolerant yeast.</title>
        <authorList>
            <person name="Gostincar C."/>
            <person name="Stajich J.E."/>
            <person name="Zupancic J."/>
            <person name="Zalar P."/>
            <person name="Gunde-Cimerman N."/>
        </authorList>
    </citation>
    <scope>NUCLEOTIDE SEQUENCE [LARGE SCALE GENOMIC DNA]</scope>
    <source>
        <strain evidence="22 23">EXF-120</strain>
    </source>
</reference>
<evidence type="ECO:0000256" key="4">
    <source>
        <dbReference type="ARBA" id="ARBA00013714"/>
    </source>
</evidence>
<feature type="transmembrane region" description="Helical" evidence="21">
    <location>
        <begin position="20"/>
        <end position="42"/>
    </location>
</feature>
<protein>
    <recommendedName>
        <fullName evidence="4">Mitochondrial intermembrane space import and assembly protein 40</fullName>
    </recommendedName>
    <alternativeName>
        <fullName evidence="19">Mitochondrial import inner membrane translocase TIM40</fullName>
    </alternativeName>
</protein>
<name>A0A3M7ID47_HORWE</name>